<name>A0ABQ8F420_9FUNG</name>
<evidence type="ECO:0000313" key="4">
    <source>
        <dbReference type="EMBL" id="KAH6590151.1"/>
    </source>
</evidence>
<proteinExistence type="inferred from homology"/>
<feature type="coiled-coil region" evidence="3">
    <location>
        <begin position="22"/>
        <end position="118"/>
    </location>
</feature>
<dbReference type="PANTHER" id="PTHR12186:SF2">
    <property type="entry name" value="FGFR1 ONCOGENE PARTNER 2 HOMOLOG"/>
    <property type="match status" value="1"/>
</dbReference>
<gene>
    <name evidence="4" type="ORF">BASA50_009564</name>
</gene>
<reference evidence="4 5" key="1">
    <citation type="submission" date="2021-02" db="EMBL/GenBank/DDBJ databases">
        <title>Variation within the Batrachochytrium salamandrivorans European outbreak.</title>
        <authorList>
            <person name="Kelly M."/>
            <person name="Pasmans F."/>
            <person name="Shea T.P."/>
            <person name="Munoz J.F."/>
            <person name="Carranza S."/>
            <person name="Cuomo C.A."/>
            <person name="Martel A."/>
        </authorList>
    </citation>
    <scope>NUCLEOTIDE SEQUENCE [LARGE SCALE GENOMIC DNA]</scope>
    <source>
        <strain evidence="4 5">AMFP18/2</strain>
    </source>
</reference>
<dbReference type="Proteomes" id="UP001648503">
    <property type="component" value="Unassembled WGS sequence"/>
</dbReference>
<keyword evidence="5" id="KW-1185">Reference proteome</keyword>
<dbReference type="PANTHER" id="PTHR12186">
    <property type="entry name" value="SIKE FAMILY MEMBER"/>
    <property type="match status" value="1"/>
</dbReference>
<evidence type="ECO:0000256" key="2">
    <source>
        <dbReference type="ARBA" id="ARBA00023054"/>
    </source>
</evidence>
<comment type="caution">
    <text evidence="4">The sequence shown here is derived from an EMBL/GenBank/DDBJ whole genome shotgun (WGS) entry which is preliminary data.</text>
</comment>
<accession>A0ABQ8F420</accession>
<keyword evidence="2 3" id="KW-0175">Coiled coil</keyword>
<evidence type="ECO:0000256" key="3">
    <source>
        <dbReference type="SAM" id="Coils"/>
    </source>
</evidence>
<sequence length="204" mass="23344">MNRGLPCMADLNRKLLHLSTQWQDNLAEINRLRNKADELQEAFTSFKPNEERIRFRRLQKENQVLSQLVKQYESTLEVIMGKFRTQTNLIQQERMALRADAEKMLHDERNENAMLRIENTRLAEHLDQCAHVMREVSSSNDEADVAMLVAGLAKENETLRSMLIASLPNYPTQTASFSTKLAESPNGIMETSLPLQASGEILQS</sequence>
<organism evidence="4 5">
    <name type="scientific">Batrachochytrium salamandrivorans</name>
    <dbReference type="NCBI Taxonomy" id="1357716"/>
    <lineage>
        <taxon>Eukaryota</taxon>
        <taxon>Fungi</taxon>
        <taxon>Fungi incertae sedis</taxon>
        <taxon>Chytridiomycota</taxon>
        <taxon>Chytridiomycota incertae sedis</taxon>
        <taxon>Chytridiomycetes</taxon>
        <taxon>Rhizophydiales</taxon>
        <taxon>Rhizophydiales incertae sedis</taxon>
        <taxon>Batrachochytrium</taxon>
    </lineage>
</organism>
<dbReference type="Pfam" id="PF05769">
    <property type="entry name" value="SIKE"/>
    <property type="match status" value="1"/>
</dbReference>
<evidence type="ECO:0000256" key="1">
    <source>
        <dbReference type="ARBA" id="ARBA00005537"/>
    </source>
</evidence>
<dbReference type="InterPro" id="IPR008555">
    <property type="entry name" value="SIKE"/>
</dbReference>
<comment type="similarity">
    <text evidence="1">Belongs to the SIKE family.</text>
</comment>
<evidence type="ECO:0000313" key="5">
    <source>
        <dbReference type="Proteomes" id="UP001648503"/>
    </source>
</evidence>
<dbReference type="EMBL" id="JAFCIX010000436">
    <property type="protein sequence ID" value="KAH6590151.1"/>
    <property type="molecule type" value="Genomic_DNA"/>
</dbReference>
<protein>
    <submittedName>
        <fullName evidence="4">Uncharacterized protein</fullName>
    </submittedName>
</protein>